<organism evidence="2 4">
    <name type="scientific">Puccinia coronata f. sp. avenae</name>
    <dbReference type="NCBI Taxonomy" id="200324"/>
    <lineage>
        <taxon>Eukaryota</taxon>
        <taxon>Fungi</taxon>
        <taxon>Dikarya</taxon>
        <taxon>Basidiomycota</taxon>
        <taxon>Pucciniomycotina</taxon>
        <taxon>Pucciniomycetes</taxon>
        <taxon>Pucciniales</taxon>
        <taxon>Pucciniaceae</taxon>
        <taxon>Puccinia</taxon>
    </lineage>
</organism>
<feature type="compositionally biased region" description="Pro residues" evidence="1">
    <location>
        <begin position="292"/>
        <end position="302"/>
    </location>
</feature>
<reference evidence="4 5" key="1">
    <citation type="submission" date="2017-11" db="EMBL/GenBank/DDBJ databases">
        <title>De novo assembly and phasing of dikaryotic genomes from two isolates of Puccinia coronata f. sp. avenae, the causal agent of oat crown rust.</title>
        <authorList>
            <person name="Miller M.E."/>
            <person name="Zhang Y."/>
            <person name="Omidvar V."/>
            <person name="Sperschneider J."/>
            <person name="Schwessinger B."/>
            <person name="Raley C."/>
            <person name="Palmer J.M."/>
            <person name="Garnica D."/>
            <person name="Upadhyaya N."/>
            <person name="Rathjen J."/>
            <person name="Taylor J.M."/>
            <person name="Park R.F."/>
            <person name="Dodds P.N."/>
            <person name="Hirsch C.D."/>
            <person name="Kianian S.F."/>
            <person name="Figueroa M."/>
        </authorList>
    </citation>
    <scope>NUCLEOTIDE SEQUENCE [LARGE SCALE GENOMIC DNA]</scope>
    <source>
        <strain evidence="2">12NC29</strain>
        <strain evidence="3">12SD80</strain>
    </source>
</reference>
<dbReference type="AlphaFoldDB" id="A0A2N5UPR6"/>
<feature type="region of interest" description="Disordered" evidence="1">
    <location>
        <begin position="209"/>
        <end position="228"/>
    </location>
</feature>
<dbReference type="EMBL" id="PGCI01000075">
    <property type="protein sequence ID" value="PLW42785.1"/>
    <property type="molecule type" value="Genomic_DNA"/>
</dbReference>
<evidence type="ECO:0000313" key="2">
    <source>
        <dbReference type="EMBL" id="PLW39758.1"/>
    </source>
</evidence>
<comment type="caution">
    <text evidence="2">The sequence shown here is derived from an EMBL/GenBank/DDBJ whole genome shotgun (WGS) entry which is preliminary data.</text>
</comment>
<dbReference type="Proteomes" id="UP000235392">
    <property type="component" value="Unassembled WGS sequence"/>
</dbReference>
<keyword evidence="4" id="KW-1185">Reference proteome</keyword>
<gene>
    <name evidence="2" type="ORF">PCANC_19814</name>
    <name evidence="3" type="ORF">PCASD_06868</name>
</gene>
<evidence type="ECO:0000313" key="4">
    <source>
        <dbReference type="Proteomes" id="UP000235388"/>
    </source>
</evidence>
<protein>
    <submittedName>
        <fullName evidence="2">Uncharacterized protein</fullName>
    </submittedName>
</protein>
<dbReference type="Proteomes" id="UP000235388">
    <property type="component" value="Unassembled WGS sequence"/>
</dbReference>
<proteinExistence type="predicted"/>
<dbReference type="OrthoDB" id="2505029at2759"/>
<feature type="region of interest" description="Disordered" evidence="1">
    <location>
        <begin position="260"/>
        <end position="324"/>
    </location>
</feature>
<evidence type="ECO:0000313" key="3">
    <source>
        <dbReference type="EMBL" id="PLW42785.1"/>
    </source>
</evidence>
<name>A0A2N5UPR6_9BASI</name>
<sequence>MNRSPNHPMLASGLFTASVSDSPQGNMYGNLLTPSFVQCGGIDGNVAEDVECNLATNTAISNGLKASSTYFLSVRLQSAGDGKPPVFTYSTLTATKLTEAVTGTLDLTNQTSIIGLGHVVSQEEVTTSQRDSSTQFEVIIAHNDWDTEQKMHWRFLAKYVVPATKNYIKTHLLYQPGHEVQVVGSLVDFDEDTQMPVVVVSLVSVTSGHLPPNAQSSASPLPAAGGERKFRKFSPTKANQPEGPSSKPYVGAFQRAKEILGKSHTKGKGKATIEVSQDEGTDKETAAYKENSPPPSPAPAPWKRPIGRPKKVNVEQAAKQMRKS</sequence>
<evidence type="ECO:0000256" key="1">
    <source>
        <dbReference type="SAM" id="MobiDB-lite"/>
    </source>
</evidence>
<dbReference type="EMBL" id="PGCJ01000190">
    <property type="protein sequence ID" value="PLW39758.1"/>
    <property type="molecule type" value="Genomic_DNA"/>
</dbReference>
<accession>A0A2N5UPR6</accession>
<evidence type="ECO:0000313" key="5">
    <source>
        <dbReference type="Proteomes" id="UP000235392"/>
    </source>
</evidence>